<dbReference type="InterPro" id="IPR036162">
    <property type="entry name" value="Resolvase-like_N_sf"/>
</dbReference>
<evidence type="ECO:0000313" key="6">
    <source>
        <dbReference type="Proteomes" id="UP001200142"/>
    </source>
</evidence>
<gene>
    <name evidence="5" type="primary">48</name>
    <name evidence="5" type="ORF">SEA_BAILEYBLU_48</name>
</gene>
<dbReference type="RefSeq" id="YP_010677552.1">
    <property type="nucleotide sequence ID" value="NC_071022.1"/>
</dbReference>
<accession>A0AA49BRJ0</accession>
<proteinExistence type="predicted"/>
<evidence type="ECO:0000259" key="3">
    <source>
        <dbReference type="PROSITE" id="PS51736"/>
    </source>
</evidence>
<dbReference type="Pfam" id="PF13408">
    <property type="entry name" value="Zn_ribbon_recom"/>
    <property type="match status" value="1"/>
</dbReference>
<dbReference type="Gene3D" id="3.90.1750.20">
    <property type="entry name" value="Putative Large Serine Recombinase, Chain B, Domain 2"/>
    <property type="match status" value="1"/>
</dbReference>
<dbReference type="PANTHER" id="PTHR30461:SF2">
    <property type="entry name" value="SERINE RECOMBINASE PINE-RELATED"/>
    <property type="match status" value="1"/>
</dbReference>
<dbReference type="Gene3D" id="3.40.50.1390">
    <property type="entry name" value="Resolvase, N-terminal catalytic domain"/>
    <property type="match status" value="1"/>
</dbReference>
<dbReference type="GO" id="GO:0003677">
    <property type="term" value="F:DNA binding"/>
    <property type="evidence" value="ECO:0007669"/>
    <property type="project" value="UniProtKB-KW"/>
</dbReference>
<dbReference type="EMBL" id="OL455900">
    <property type="protein sequence ID" value="UJQ87186.1"/>
    <property type="molecule type" value="Genomic_DNA"/>
</dbReference>
<evidence type="ECO:0000259" key="4">
    <source>
        <dbReference type="PROSITE" id="PS51737"/>
    </source>
</evidence>
<dbReference type="SUPFAM" id="SSF53041">
    <property type="entry name" value="Resolvase-like"/>
    <property type="match status" value="1"/>
</dbReference>
<keyword evidence="2" id="KW-0233">DNA recombination</keyword>
<evidence type="ECO:0000256" key="2">
    <source>
        <dbReference type="ARBA" id="ARBA00023172"/>
    </source>
</evidence>
<dbReference type="Pfam" id="PF07508">
    <property type="entry name" value="Recombinase"/>
    <property type="match status" value="1"/>
</dbReference>
<dbReference type="PANTHER" id="PTHR30461">
    <property type="entry name" value="DNA-INVERTASE FROM LAMBDOID PROPHAGE"/>
    <property type="match status" value="1"/>
</dbReference>
<dbReference type="SMART" id="SM00857">
    <property type="entry name" value="Resolvase"/>
    <property type="match status" value="1"/>
</dbReference>
<evidence type="ECO:0000313" key="5">
    <source>
        <dbReference type="EMBL" id="UJQ87186.1"/>
    </source>
</evidence>
<protein>
    <submittedName>
        <fullName evidence="5">Serine integrase</fullName>
    </submittedName>
</protein>
<dbReference type="InterPro" id="IPR006119">
    <property type="entry name" value="Resolv_N"/>
</dbReference>
<reference evidence="5" key="1">
    <citation type="submission" date="2021-11" db="EMBL/GenBank/DDBJ databases">
        <authorList>
            <person name="Sydney V."/>
            <person name="Hansen K."/>
            <person name="Christner J."/>
            <person name="Deckinger K."/>
            <person name="Miller H."/>
            <person name="Baileys A."/>
            <person name="Berdar T."/>
            <person name="Fuhrer G."/>
            <person name="Everett M."/>
            <person name="Evans I."/>
            <person name="Harbison A."/>
            <person name="Jacks D."/>
            <person name="Philbrick A."/>
            <person name="Learn C."/>
            <person name="Swerdlow S.J."/>
            <person name="Klyczek K."/>
            <person name="Garlena R.A."/>
            <person name="Russell D.A."/>
            <person name="Jacobs-Sera D."/>
            <person name="Hatfull G.F."/>
        </authorList>
    </citation>
    <scope>NUCLEOTIDE SEQUENCE</scope>
</reference>
<feature type="domain" description="Resolvase/invertase-type recombinase catalytic" evidence="3">
    <location>
        <begin position="2"/>
        <end position="145"/>
    </location>
</feature>
<dbReference type="PROSITE" id="PS51736">
    <property type="entry name" value="RECOMBINASES_3"/>
    <property type="match status" value="1"/>
</dbReference>
<dbReference type="InterPro" id="IPR011109">
    <property type="entry name" value="DNA_bind_recombinase_dom"/>
</dbReference>
<dbReference type="KEGG" id="vg:77953931"/>
<dbReference type="InterPro" id="IPR050639">
    <property type="entry name" value="SSR_resolvase"/>
</dbReference>
<dbReference type="InterPro" id="IPR025827">
    <property type="entry name" value="Zn_ribbon_recom_dom"/>
</dbReference>
<dbReference type="InterPro" id="IPR038109">
    <property type="entry name" value="DNA_bind_recomb_sf"/>
</dbReference>
<dbReference type="Pfam" id="PF00239">
    <property type="entry name" value="Resolvase"/>
    <property type="match status" value="1"/>
</dbReference>
<dbReference type="CDD" id="cd00338">
    <property type="entry name" value="Ser_Recombinase"/>
    <property type="match status" value="1"/>
</dbReference>
<dbReference type="GeneID" id="77953931"/>
<organism evidence="5 6">
    <name type="scientific">Arthrobacter phage BaileyBlu</name>
    <dbReference type="NCBI Taxonomy" id="2910754"/>
    <lineage>
        <taxon>Viruses</taxon>
        <taxon>Duplodnaviria</taxon>
        <taxon>Heunggongvirae</taxon>
        <taxon>Uroviricota</taxon>
        <taxon>Caudoviricetes</taxon>
        <taxon>Casidaviridae</taxon>
        <taxon>Baileybluvirus</taxon>
        <taxon>Baileybluvirus baileyblu</taxon>
    </lineage>
</organism>
<name>A0AA49BRJ0_9CAUD</name>
<keyword evidence="6" id="KW-1185">Reference proteome</keyword>
<evidence type="ECO:0000256" key="1">
    <source>
        <dbReference type="ARBA" id="ARBA00023125"/>
    </source>
</evidence>
<dbReference type="Proteomes" id="UP001200142">
    <property type="component" value="Segment"/>
</dbReference>
<feature type="domain" description="Recombinase" evidence="4">
    <location>
        <begin position="153"/>
        <end position="271"/>
    </location>
</feature>
<keyword evidence="1" id="KW-0238">DNA-binding</keyword>
<sequence length="470" mass="50802">MNVIGYARLSSAREESTSIARQREIIEDYAAARKWTLVDVVAETGASATKLRLNRPGLSKVREAVADGRAEAVLVWRLDRIARSVVDFGTLLDEGLQVVSCTEPIDATSSMGRAMAEILQVFAAMEARATSARVAMSVDYLRRNHRWPGGRVPYGYRPAPHPSGTGRALELDPEAASAVREAVDRVLTGESLYKVAEDFTTRGVKTGAGAAGWSVQALLGILTGDAILGRVTTRGELVRDEHGIPSAIWPPIVTLDEAARLRATLAPRRAVGPRLKASRLLSGLIFCSSCGRSMVVQRRRTPRQRDGKTFYEATAYRCRAKGSGMICGTPVSIDADKVEAEVVSAFLGAVGNLKVIEEVVSAPDSVELAEVEEAIQDTARAMADPDAMIPDLVDRLTALRARREELATAPRETISAMVETGATFAEEWTSRESLEARRSLLGSAIDHVAISPSGTGKRYDPSRIGIFWKS</sequence>
<dbReference type="GO" id="GO:0000150">
    <property type="term" value="F:DNA strand exchange activity"/>
    <property type="evidence" value="ECO:0007669"/>
    <property type="project" value="InterPro"/>
</dbReference>
<dbReference type="PROSITE" id="PS51737">
    <property type="entry name" value="RECOMBINASE_DNA_BIND"/>
    <property type="match status" value="1"/>
</dbReference>